<protein>
    <recommendedName>
        <fullName evidence="3">SPOR domain-containing protein</fullName>
    </recommendedName>
</protein>
<evidence type="ECO:0008006" key="3">
    <source>
        <dbReference type="Google" id="ProtNLM"/>
    </source>
</evidence>
<evidence type="ECO:0000313" key="2">
    <source>
        <dbReference type="Proteomes" id="UP001243846"/>
    </source>
</evidence>
<comment type="caution">
    <text evidence="1">The sequence shown here is derived from an EMBL/GenBank/DDBJ whole genome shotgun (WGS) entry which is preliminary data.</text>
</comment>
<proteinExistence type="predicted"/>
<gene>
    <name evidence="1" type="ORF">QWZ10_08385</name>
</gene>
<sequence>MMNTDGVFALFLIITNPGYSGATKHITTQEFQSRELCEWAKGRFCLCWASHIERKTPLAFAFQWRCANDPTPTAAARVSGTIKALEWTDRPDASWANGFEYLIELSHNGSWYFDHLGPFETREAAKAAAQADYEARILAAIQPDPEPKPVAWLFEGSAFETEAEAKHACNCALLTFDRILPVYATPSSAGMVSVEAAAKPAAEIITPVERTFLINIAMEGTDADFRRYRYRFARALRALAGEGGR</sequence>
<evidence type="ECO:0000313" key="1">
    <source>
        <dbReference type="EMBL" id="MDN3711839.1"/>
    </source>
</evidence>
<dbReference type="EMBL" id="JAUFRC010000001">
    <property type="protein sequence ID" value="MDN3711839.1"/>
    <property type="molecule type" value="Genomic_DNA"/>
</dbReference>
<dbReference type="Proteomes" id="UP001243846">
    <property type="component" value="Unassembled WGS sequence"/>
</dbReference>
<name>A0ABT8D5S8_9RHOB</name>
<organism evidence="1 2">
    <name type="scientific">Paracoccus cavernae</name>
    <dbReference type="NCBI Taxonomy" id="1571207"/>
    <lineage>
        <taxon>Bacteria</taxon>
        <taxon>Pseudomonadati</taxon>
        <taxon>Pseudomonadota</taxon>
        <taxon>Alphaproteobacteria</taxon>
        <taxon>Rhodobacterales</taxon>
        <taxon>Paracoccaceae</taxon>
        <taxon>Paracoccus</taxon>
    </lineage>
</organism>
<reference evidence="2" key="1">
    <citation type="journal article" date="2019" name="Int. J. Syst. Evol. Microbiol.">
        <title>The Global Catalogue of Microorganisms (GCM) 10K type strain sequencing project: providing services to taxonomists for standard genome sequencing and annotation.</title>
        <authorList>
            <consortium name="The Broad Institute Genomics Platform"/>
            <consortium name="The Broad Institute Genome Sequencing Center for Infectious Disease"/>
            <person name="Wu L."/>
            <person name="Ma J."/>
        </authorList>
    </citation>
    <scope>NUCLEOTIDE SEQUENCE [LARGE SCALE GENOMIC DNA]</scope>
    <source>
        <strain evidence="2">CECT 8482</strain>
    </source>
</reference>
<keyword evidence="2" id="KW-1185">Reference proteome</keyword>
<accession>A0ABT8D5S8</accession>